<keyword evidence="3" id="KW-1185">Reference proteome</keyword>
<dbReference type="Proteomes" id="UP000660339">
    <property type="component" value="Unassembled WGS sequence"/>
</dbReference>
<proteinExistence type="predicted"/>
<dbReference type="RefSeq" id="WP_166383013.1">
    <property type="nucleotide sequence ID" value="NZ_BAAATT010000014.1"/>
</dbReference>
<feature type="transmembrane region" description="Helical" evidence="1">
    <location>
        <begin position="500"/>
        <end position="522"/>
    </location>
</feature>
<comment type="caution">
    <text evidence="2">The sequence shown here is derived from an EMBL/GenBank/DDBJ whole genome shotgun (WGS) entry which is preliminary data.</text>
</comment>
<gene>
    <name evidence="2" type="ORF">Cme02nite_20590</name>
</gene>
<protein>
    <recommendedName>
        <fullName evidence="4">Zn-dependent peptidase</fullName>
    </recommendedName>
</protein>
<dbReference type="GO" id="GO:0046872">
    <property type="term" value="F:metal ion binding"/>
    <property type="evidence" value="ECO:0007669"/>
    <property type="project" value="InterPro"/>
</dbReference>
<dbReference type="SUPFAM" id="SSF63411">
    <property type="entry name" value="LuxS/MPP-like metallohydrolase"/>
    <property type="match status" value="2"/>
</dbReference>
<accession>A0A8J3PE33</accession>
<name>A0A8J3PE33_9ACTN</name>
<dbReference type="EMBL" id="BONJ01000007">
    <property type="protein sequence ID" value="GIG13727.1"/>
    <property type="molecule type" value="Genomic_DNA"/>
</dbReference>
<keyword evidence="1" id="KW-0812">Transmembrane</keyword>
<evidence type="ECO:0008006" key="4">
    <source>
        <dbReference type="Google" id="ProtNLM"/>
    </source>
</evidence>
<evidence type="ECO:0000313" key="2">
    <source>
        <dbReference type="EMBL" id="GIG13727.1"/>
    </source>
</evidence>
<keyword evidence="1" id="KW-1133">Transmembrane helix</keyword>
<sequence length="559" mass="59299">MIELTEVDGVPTLVAPSSGQTAAGLMFRVGQADETLSRHGLTHLVEHLALHDSGLSDYHYNGETASVYTHFHLRGSESDVVGYLDKVCAGLAALPMHRLEIEKEILRTESRSRGGTTTLPVRRYGARGYGLPGYPEWGLSRLGPDDLRQWVEDYFTRDNAVLWIAGRGVPAGLRLPLRSGVRRVVPPPTAVLPSTPAWFAGDDTSVVFSAVVRRSTAASVHSGVLERELFRDLRQEGGYSYTATSSYDPRGDGYATITAYADALPEKQGAVLGGFVDVLARMRHGAVDPRSVAAVRTKALDKLNHPEIEAARLPGHALNLLTGQRHLTVDELRAELSAVTAEQVHAVAVEAADTGLLQTPHRTTADWAGFAAAPTSSAHEADGRRYAHRDDADVALVIGPQAAGIVRPGSRATVRYDACAAMLTWPDGARRLIGDDGIVLHLEPALWAVPQAELAALDAAVDPDRHLPMPLRGPGAIPRPAAGRPSAAASRGGAANAGEVIAIVLLTLVAVALGVFGVAQAVAAIRTGGTPLDLTLLGFAAVGTALFATPVVLLRRRRR</sequence>
<keyword evidence="1" id="KW-0472">Membrane</keyword>
<dbReference type="InterPro" id="IPR011249">
    <property type="entry name" value="Metalloenz_LuxS/M16"/>
</dbReference>
<evidence type="ECO:0000256" key="1">
    <source>
        <dbReference type="SAM" id="Phobius"/>
    </source>
</evidence>
<organism evidence="2 3">
    <name type="scientific">Catellatospora methionotrophica</name>
    <dbReference type="NCBI Taxonomy" id="121620"/>
    <lineage>
        <taxon>Bacteria</taxon>
        <taxon>Bacillati</taxon>
        <taxon>Actinomycetota</taxon>
        <taxon>Actinomycetes</taxon>
        <taxon>Micromonosporales</taxon>
        <taxon>Micromonosporaceae</taxon>
        <taxon>Catellatospora</taxon>
    </lineage>
</organism>
<feature type="transmembrane region" description="Helical" evidence="1">
    <location>
        <begin position="534"/>
        <end position="554"/>
    </location>
</feature>
<reference evidence="2" key="1">
    <citation type="submission" date="2021-01" db="EMBL/GenBank/DDBJ databases">
        <title>Whole genome shotgun sequence of Catellatospora methionotrophica NBRC 14553.</title>
        <authorList>
            <person name="Komaki H."/>
            <person name="Tamura T."/>
        </authorList>
    </citation>
    <scope>NUCLEOTIDE SEQUENCE</scope>
    <source>
        <strain evidence="2">NBRC 14553</strain>
    </source>
</reference>
<evidence type="ECO:0000313" key="3">
    <source>
        <dbReference type="Proteomes" id="UP000660339"/>
    </source>
</evidence>
<dbReference type="AlphaFoldDB" id="A0A8J3PE33"/>
<dbReference type="Gene3D" id="3.30.830.10">
    <property type="entry name" value="Metalloenzyme, LuxS/M16 peptidase-like"/>
    <property type="match status" value="2"/>
</dbReference>